<gene>
    <name evidence="1" type="ORF">SAMN05421799_109138</name>
</gene>
<protein>
    <recommendedName>
        <fullName evidence="3">DUF177 domain-containing protein</fullName>
    </recommendedName>
</protein>
<dbReference type="InterPro" id="IPR003772">
    <property type="entry name" value="YceD"/>
</dbReference>
<sequence>MNIDVERLKEEGELDLAETVSLPRIAQEVVDVESLDDVNVRLHAAYHHPYVLVRGELETVVHYVCARCLAEFARPLSAPIDERYTTDEKKAEDEVRFVGDETVDVTPELEQAIFLAIDNRPLCKETCRGLCPVCGRDRNVEACDCDVRPIDPRLEALRGLLSERDSE</sequence>
<organism evidence="1 2">
    <name type="scientific">Alicyclobacillus vulcanalis</name>
    <dbReference type="NCBI Taxonomy" id="252246"/>
    <lineage>
        <taxon>Bacteria</taxon>
        <taxon>Bacillati</taxon>
        <taxon>Bacillota</taxon>
        <taxon>Bacilli</taxon>
        <taxon>Bacillales</taxon>
        <taxon>Alicyclobacillaceae</taxon>
        <taxon>Alicyclobacillus</taxon>
    </lineage>
</organism>
<dbReference type="PANTHER" id="PTHR34374">
    <property type="entry name" value="LARGE RIBOSOMAL RNA SUBUNIT ACCUMULATION PROTEIN YCED HOMOLOG 1, CHLOROPLASTIC"/>
    <property type="match status" value="1"/>
</dbReference>
<dbReference type="EMBL" id="FTOO01000009">
    <property type="protein sequence ID" value="SIT01049.1"/>
    <property type="molecule type" value="Genomic_DNA"/>
</dbReference>
<dbReference type="RefSeq" id="WP_076348104.1">
    <property type="nucleotide sequence ID" value="NZ_FTOO01000009.1"/>
</dbReference>
<dbReference type="AlphaFoldDB" id="A0A1N7NS33"/>
<dbReference type="PANTHER" id="PTHR34374:SF1">
    <property type="entry name" value="LARGE RIBOSOMAL RNA SUBUNIT ACCUMULATION PROTEIN YCED HOMOLOG 1, CHLOROPLASTIC"/>
    <property type="match status" value="1"/>
</dbReference>
<dbReference type="OrthoDB" id="9790372at2"/>
<evidence type="ECO:0000313" key="2">
    <source>
        <dbReference type="Proteomes" id="UP000186156"/>
    </source>
</evidence>
<evidence type="ECO:0008006" key="3">
    <source>
        <dbReference type="Google" id="ProtNLM"/>
    </source>
</evidence>
<keyword evidence="2" id="KW-1185">Reference proteome</keyword>
<dbReference type="Pfam" id="PF02620">
    <property type="entry name" value="YceD"/>
    <property type="match status" value="1"/>
</dbReference>
<reference evidence="2" key="1">
    <citation type="submission" date="2017-01" db="EMBL/GenBank/DDBJ databases">
        <authorList>
            <person name="Varghese N."/>
            <person name="Submissions S."/>
        </authorList>
    </citation>
    <scope>NUCLEOTIDE SEQUENCE [LARGE SCALE GENOMIC DNA]</scope>
    <source>
        <strain evidence="2">DSM 16176</strain>
    </source>
</reference>
<evidence type="ECO:0000313" key="1">
    <source>
        <dbReference type="EMBL" id="SIT01049.1"/>
    </source>
</evidence>
<name>A0A1N7NS33_9BACL</name>
<dbReference type="STRING" id="252246.SAMN05421799_109138"/>
<accession>A0A1N7NS33</accession>
<proteinExistence type="predicted"/>
<dbReference type="Proteomes" id="UP000186156">
    <property type="component" value="Unassembled WGS sequence"/>
</dbReference>